<evidence type="ECO:0000313" key="10">
    <source>
        <dbReference type="EMBL" id="KAA8567653.1"/>
    </source>
</evidence>
<dbReference type="PROSITE" id="PS51767">
    <property type="entry name" value="PEPTIDASE_A1"/>
    <property type="match status" value="1"/>
</dbReference>
<feature type="active site" evidence="5">
    <location>
        <position position="290"/>
    </location>
</feature>
<dbReference type="AlphaFoldDB" id="A0A5M9JH42"/>
<dbReference type="VEuPathDB" id="FungiDB:MFRU_010g02140"/>
<evidence type="ECO:0000259" key="9">
    <source>
        <dbReference type="PROSITE" id="PS51767"/>
    </source>
</evidence>
<keyword evidence="8" id="KW-0732">Signal</keyword>
<dbReference type="PROSITE" id="PS00141">
    <property type="entry name" value="ASP_PROTEASE"/>
    <property type="match status" value="2"/>
</dbReference>
<dbReference type="Gene3D" id="2.40.70.10">
    <property type="entry name" value="Acid Proteases"/>
    <property type="match status" value="2"/>
</dbReference>
<name>A0A5M9JH42_MONFR</name>
<keyword evidence="3 7" id="KW-0064">Aspartyl protease</keyword>
<dbReference type="PANTHER" id="PTHR47966:SF2">
    <property type="entry name" value="ASPERGILLOPEPSIN-1-RELATED"/>
    <property type="match status" value="1"/>
</dbReference>
<dbReference type="SUPFAM" id="SSF50630">
    <property type="entry name" value="Acid proteases"/>
    <property type="match status" value="1"/>
</dbReference>
<keyword evidence="6" id="KW-1015">Disulfide bond</keyword>
<evidence type="ECO:0000256" key="3">
    <source>
        <dbReference type="ARBA" id="ARBA00022750"/>
    </source>
</evidence>
<evidence type="ECO:0000256" key="7">
    <source>
        <dbReference type="RuleBase" id="RU000454"/>
    </source>
</evidence>
<feature type="signal peptide" evidence="8">
    <location>
        <begin position="1"/>
        <end position="18"/>
    </location>
</feature>
<dbReference type="PANTHER" id="PTHR47966">
    <property type="entry name" value="BETA-SITE APP-CLEAVING ENZYME, ISOFORM A-RELATED"/>
    <property type="match status" value="1"/>
</dbReference>
<dbReference type="CDD" id="cd06097">
    <property type="entry name" value="Aspergillopepsin_like"/>
    <property type="match status" value="1"/>
</dbReference>
<keyword evidence="2 7" id="KW-0645">Protease</keyword>
<dbReference type="InterPro" id="IPR021109">
    <property type="entry name" value="Peptidase_aspartic_dom_sf"/>
</dbReference>
<evidence type="ECO:0000256" key="6">
    <source>
        <dbReference type="PIRSR" id="PIRSR601461-2"/>
    </source>
</evidence>
<protein>
    <recommendedName>
        <fullName evidence="9">Peptidase A1 domain-containing protein</fullName>
    </recommendedName>
</protein>
<evidence type="ECO:0000256" key="4">
    <source>
        <dbReference type="ARBA" id="ARBA00022801"/>
    </source>
</evidence>
<feature type="chain" id="PRO_5024390563" description="Peptidase A1 domain-containing protein" evidence="8">
    <location>
        <begin position="19"/>
        <end position="402"/>
    </location>
</feature>
<dbReference type="FunFam" id="2.40.70.10:FF:000026">
    <property type="entry name" value="Endothiapepsin"/>
    <property type="match status" value="1"/>
</dbReference>
<dbReference type="GO" id="GO:0006508">
    <property type="term" value="P:proteolysis"/>
    <property type="evidence" value="ECO:0007669"/>
    <property type="project" value="UniProtKB-KW"/>
</dbReference>
<keyword evidence="4 7" id="KW-0378">Hydrolase</keyword>
<evidence type="ECO:0000313" key="11">
    <source>
        <dbReference type="Proteomes" id="UP000322873"/>
    </source>
</evidence>
<sequence length="402" mass="41266">MLSQITAILALGATIAQAAPAPAVAAQGAASHSVQAIHNPNFVRNGTAALLKAYAKYHITPTKPVSEAFTSALQKRQDSSVTATSAGGVEYLIPVTVGGQTLNLDLDTGSSDLWVFSSLLPASSRSGHDYFTSSKSSTYKALSGYTWNIGYADGSGASGVVGTDTVKVGGTTVTGQAVELANKVSSTFISDESDGLIGLAFSNINTVSPRSQKTFIDNAKSSLNAPIFAAYLPANANGAYDFGYTDSSKYTGSITYASVDSGNGFWEFPSTSYKVGSTVHSSSGYTGIADTGTTLILMSDAANEAYYNQVSGASYSNEYGGYVFPCSATLPSLSFKIGPTAYATIPGSLLNYATASGSTCYGGLQSAGGGSQNIYGDVFFNAYYGVFDTSGPSFGFAPSTAA</sequence>
<dbReference type="OrthoDB" id="2747330at2759"/>
<feature type="domain" description="Peptidase A1" evidence="9">
    <location>
        <begin position="91"/>
        <end position="397"/>
    </location>
</feature>
<dbReference type="GO" id="GO:0004190">
    <property type="term" value="F:aspartic-type endopeptidase activity"/>
    <property type="evidence" value="ECO:0007669"/>
    <property type="project" value="UniProtKB-KW"/>
</dbReference>
<dbReference type="InterPro" id="IPR001461">
    <property type="entry name" value="Aspartic_peptidase_A1"/>
</dbReference>
<dbReference type="Pfam" id="PF00026">
    <property type="entry name" value="Asp"/>
    <property type="match status" value="1"/>
</dbReference>
<dbReference type="InterPro" id="IPR033121">
    <property type="entry name" value="PEPTIDASE_A1"/>
</dbReference>
<dbReference type="EMBL" id="VICG01000010">
    <property type="protein sequence ID" value="KAA8567653.1"/>
    <property type="molecule type" value="Genomic_DNA"/>
</dbReference>
<evidence type="ECO:0000256" key="1">
    <source>
        <dbReference type="ARBA" id="ARBA00007447"/>
    </source>
</evidence>
<proteinExistence type="inferred from homology"/>
<keyword evidence="11" id="KW-1185">Reference proteome</keyword>
<dbReference type="Proteomes" id="UP000322873">
    <property type="component" value="Unassembled WGS sequence"/>
</dbReference>
<feature type="disulfide bond" evidence="6">
    <location>
        <begin position="326"/>
        <end position="360"/>
    </location>
</feature>
<dbReference type="FunFam" id="2.40.70.10:FF:000024">
    <property type="entry name" value="Endothiapepsin"/>
    <property type="match status" value="1"/>
</dbReference>
<dbReference type="PRINTS" id="PR00792">
    <property type="entry name" value="PEPSIN"/>
</dbReference>
<dbReference type="InterPro" id="IPR034163">
    <property type="entry name" value="Aspergillopepsin-like_cat_dom"/>
</dbReference>
<accession>A0A5M9JH42</accession>
<comment type="similarity">
    <text evidence="1 7">Belongs to the peptidase A1 family.</text>
</comment>
<organism evidence="10 11">
    <name type="scientific">Monilinia fructicola</name>
    <name type="common">Brown rot fungus</name>
    <name type="synonym">Ciboria fructicola</name>
    <dbReference type="NCBI Taxonomy" id="38448"/>
    <lineage>
        <taxon>Eukaryota</taxon>
        <taxon>Fungi</taxon>
        <taxon>Dikarya</taxon>
        <taxon>Ascomycota</taxon>
        <taxon>Pezizomycotina</taxon>
        <taxon>Leotiomycetes</taxon>
        <taxon>Helotiales</taxon>
        <taxon>Sclerotiniaceae</taxon>
        <taxon>Monilinia</taxon>
    </lineage>
</organism>
<gene>
    <name evidence="10" type="ORF">EYC84_008126</name>
</gene>
<dbReference type="InterPro" id="IPR001969">
    <property type="entry name" value="Aspartic_peptidase_AS"/>
</dbReference>
<evidence type="ECO:0000256" key="2">
    <source>
        <dbReference type="ARBA" id="ARBA00022670"/>
    </source>
</evidence>
<comment type="caution">
    <text evidence="10">The sequence shown here is derived from an EMBL/GenBank/DDBJ whole genome shotgun (WGS) entry which is preliminary data.</text>
</comment>
<reference evidence="10 11" key="1">
    <citation type="submission" date="2019-06" db="EMBL/GenBank/DDBJ databases">
        <title>Genome Sequence of the Brown Rot Fungal Pathogen Monilinia fructicola.</title>
        <authorList>
            <person name="De Miccolis Angelini R.M."/>
            <person name="Landi L."/>
            <person name="Abate D."/>
            <person name="Pollastro S."/>
            <person name="Romanazzi G."/>
            <person name="Faretra F."/>
        </authorList>
    </citation>
    <scope>NUCLEOTIDE SEQUENCE [LARGE SCALE GENOMIC DNA]</scope>
    <source>
        <strain evidence="10 11">Mfrc123</strain>
    </source>
</reference>
<feature type="active site" evidence="5">
    <location>
        <position position="107"/>
    </location>
</feature>
<evidence type="ECO:0000256" key="8">
    <source>
        <dbReference type="SAM" id="SignalP"/>
    </source>
</evidence>
<evidence type="ECO:0000256" key="5">
    <source>
        <dbReference type="PIRSR" id="PIRSR601461-1"/>
    </source>
</evidence>